<proteinExistence type="predicted"/>
<evidence type="ECO:0000256" key="3">
    <source>
        <dbReference type="ARBA" id="ARBA00012480"/>
    </source>
</evidence>
<evidence type="ECO:0000256" key="48">
    <source>
        <dbReference type="ARBA" id="ARBA00048420"/>
    </source>
</evidence>
<keyword evidence="20" id="KW-0443">Lipid metabolism</keyword>
<dbReference type="Pfam" id="PF08659">
    <property type="entry name" value="KR"/>
    <property type="match status" value="1"/>
</dbReference>
<comment type="catalytic activity">
    <reaction evidence="48">
        <text>(2E)-octenoyl-[ACP] + NADPH + H(+) = octanoyl-[ACP] + NADP(+)</text>
        <dbReference type="Rhea" id="RHEA:41848"/>
        <dbReference type="Rhea" id="RHEA-COMP:9635"/>
        <dbReference type="Rhea" id="RHEA-COMP:9636"/>
        <dbReference type="ChEBI" id="CHEBI:15378"/>
        <dbReference type="ChEBI" id="CHEBI:57783"/>
        <dbReference type="ChEBI" id="CHEBI:58349"/>
        <dbReference type="ChEBI" id="CHEBI:78462"/>
        <dbReference type="ChEBI" id="CHEBI:78463"/>
    </reaction>
    <physiologicalReaction direction="left-to-right" evidence="48">
        <dbReference type="Rhea" id="RHEA:41849"/>
    </physiologicalReaction>
</comment>
<dbReference type="Pfam" id="PF00550">
    <property type="entry name" value="PP-binding"/>
    <property type="match status" value="1"/>
</dbReference>
<dbReference type="GO" id="GO:0141148">
    <property type="term" value="F:enoyl-[acyl-carrier-protein] reductase (NADPH) activity"/>
    <property type="evidence" value="ECO:0007669"/>
    <property type="project" value="UniProtKB-EC"/>
</dbReference>
<feature type="domain" description="Carrier" evidence="65">
    <location>
        <begin position="2032"/>
        <end position="2109"/>
    </location>
</feature>
<dbReference type="PROSITE" id="PS50075">
    <property type="entry name" value="CARRIER"/>
    <property type="match status" value="1"/>
</dbReference>
<dbReference type="PROSITE" id="PS52004">
    <property type="entry name" value="KS3_2"/>
    <property type="match status" value="1"/>
</dbReference>
<evidence type="ECO:0000256" key="11">
    <source>
        <dbReference type="ARBA" id="ARBA00022679"/>
    </source>
</evidence>
<keyword evidence="10" id="KW-0597">Phosphoprotein</keyword>
<dbReference type="CDD" id="cd08954">
    <property type="entry name" value="KR_1_FAS_SDR_x"/>
    <property type="match status" value="1"/>
</dbReference>
<evidence type="ECO:0000256" key="9">
    <source>
        <dbReference type="ARBA" id="ARBA00022516"/>
    </source>
</evidence>
<dbReference type="Pfam" id="PF16197">
    <property type="entry name" value="KAsynt_C_assoc"/>
    <property type="match status" value="1"/>
</dbReference>
<evidence type="ECO:0000259" key="66">
    <source>
        <dbReference type="PROSITE" id="PS52004"/>
    </source>
</evidence>
<dbReference type="Gene3D" id="3.10.129.110">
    <property type="entry name" value="Polyketide synthase dehydratase"/>
    <property type="match status" value="1"/>
</dbReference>
<comment type="catalytic activity">
    <reaction evidence="42">
        <text>(2E)-hexenoyl-[ACP] + NADPH + H(+) = hexanoyl-[ACP] + NADP(+)</text>
        <dbReference type="Rhea" id="RHEA:41832"/>
        <dbReference type="Rhea" id="RHEA-COMP:9631"/>
        <dbReference type="Rhea" id="RHEA-COMP:9632"/>
        <dbReference type="ChEBI" id="CHEBI:15378"/>
        <dbReference type="ChEBI" id="CHEBI:57783"/>
        <dbReference type="ChEBI" id="CHEBI:58349"/>
        <dbReference type="ChEBI" id="CHEBI:78458"/>
        <dbReference type="ChEBI" id="CHEBI:78459"/>
    </reaction>
    <physiologicalReaction direction="left-to-right" evidence="42">
        <dbReference type="Rhea" id="RHEA:41833"/>
    </physiologicalReaction>
</comment>
<evidence type="ECO:0000256" key="29">
    <source>
        <dbReference type="ARBA" id="ARBA00023399"/>
    </source>
</evidence>
<evidence type="ECO:0000256" key="46">
    <source>
        <dbReference type="ARBA" id="ARBA00048281"/>
    </source>
</evidence>
<dbReference type="InterPro" id="IPR014031">
    <property type="entry name" value="Ketoacyl_synth_C"/>
</dbReference>
<evidence type="ECO:0000256" key="61">
    <source>
        <dbReference type="ARBA" id="ARBA00049449"/>
    </source>
</evidence>
<dbReference type="Pfam" id="PF21089">
    <property type="entry name" value="PKS_DH_N"/>
    <property type="match status" value="1"/>
</dbReference>
<evidence type="ECO:0000256" key="18">
    <source>
        <dbReference type="ARBA" id="ARBA00023002"/>
    </source>
</evidence>
<dbReference type="OrthoDB" id="329835at2759"/>
<evidence type="ECO:0000256" key="52">
    <source>
        <dbReference type="ARBA" id="ARBA00048691"/>
    </source>
</evidence>
<name>A0A484BAT1_DRONA</name>
<evidence type="ECO:0000256" key="6">
    <source>
        <dbReference type="ARBA" id="ARBA00013191"/>
    </source>
</evidence>
<dbReference type="SUPFAM" id="SSF47336">
    <property type="entry name" value="ACP-like"/>
    <property type="match status" value="1"/>
</dbReference>
<comment type="catalytic activity">
    <reaction evidence="31">
        <text>(3R)-hydroxybutanoyl-[ACP] = (2E)-butenoyl-[ACP] + H2O</text>
        <dbReference type="Rhea" id="RHEA:41808"/>
        <dbReference type="Rhea" id="RHEA-COMP:9626"/>
        <dbReference type="Rhea" id="RHEA-COMP:9627"/>
        <dbReference type="ChEBI" id="CHEBI:15377"/>
        <dbReference type="ChEBI" id="CHEBI:78451"/>
        <dbReference type="ChEBI" id="CHEBI:78453"/>
    </reaction>
    <physiologicalReaction direction="left-to-right" evidence="31">
        <dbReference type="Rhea" id="RHEA:41809"/>
    </physiologicalReaction>
</comment>
<dbReference type="FunFam" id="3.40.50.720:FF:000209">
    <property type="entry name" value="Polyketide synthase Pks12"/>
    <property type="match status" value="1"/>
</dbReference>
<evidence type="ECO:0000313" key="69">
    <source>
        <dbReference type="Proteomes" id="UP000295192"/>
    </source>
</evidence>
<dbReference type="InterPro" id="IPR018201">
    <property type="entry name" value="Ketoacyl_synth_AS"/>
</dbReference>
<gene>
    <name evidence="68" type="ORF">AWZ03_007754</name>
</gene>
<evidence type="ECO:0000256" key="64">
    <source>
        <dbReference type="PROSITE-ProRule" id="PRU01363"/>
    </source>
</evidence>
<comment type="catalytic activity">
    <reaction evidence="46">
        <text>(2E)-dodecenoyl-[ACP] + NADPH + H(+) = dodecanoyl-[ACP] + NADP(+)</text>
        <dbReference type="Rhea" id="RHEA:41880"/>
        <dbReference type="Rhea" id="RHEA-COMP:9643"/>
        <dbReference type="Rhea" id="RHEA-COMP:9644"/>
        <dbReference type="ChEBI" id="CHEBI:15378"/>
        <dbReference type="ChEBI" id="CHEBI:57783"/>
        <dbReference type="ChEBI" id="CHEBI:58349"/>
        <dbReference type="ChEBI" id="CHEBI:65264"/>
        <dbReference type="ChEBI" id="CHEBI:78472"/>
    </reaction>
    <physiologicalReaction direction="left-to-right" evidence="46">
        <dbReference type="Rhea" id="RHEA:41881"/>
    </physiologicalReaction>
</comment>
<evidence type="ECO:0000256" key="37">
    <source>
        <dbReference type="ARBA" id="ARBA00047440"/>
    </source>
</evidence>
<dbReference type="InterPro" id="IPR016036">
    <property type="entry name" value="Malonyl_transacylase_ACP-bd"/>
</dbReference>
<evidence type="ECO:0000256" key="62">
    <source>
        <dbReference type="ARBA" id="ARBA00049521"/>
    </source>
</evidence>
<comment type="catalytic activity">
    <reaction evidence="63">
        <text>octanoyl-[ACP] + malonyl-[ACP] + H(+) = 3-oxodecanoyl-[ACP] + holo-[ACP] + CO2</text>
        <dbReference type="Rhea" id="RHEA:41852"/>
        <dbReference type="Rhea" id="RHEA-COMP:9623"/>
        <dbReference type="Rhea" id="RHEA-COMP:9636"/>
        <dbReference type="Rhea" id="RHEA-COMP:9637"/>
        <dbReference type="Rhea" id="RHEA-COMP:9685"/>
        <dbReference type="ChEBI" id="CHEBI:15378"/>
        <dbReference type="ChEBI" id="CHEBI:16526"/>
        <dbReference type="ChEBI" id="CHEBI:64479"/>
        <dbReference type="ChEBI" id="CHEBI:78449"/>
        <dbReference type="ChEBI" id="CHEBI:78463"/>
        <dbReference type="ChEBI" id="CHEBI:78464"/>
    </reaction>
    <physiologicalReaction direction="left-to-right" evidence="63">
        <dbReference type="Rhea" id="RHEA:41853"/>
    </physiologicalReaction>
</comment>
<dbReference type="Pfam" id="PF00975">
    <property type="entry name" value="Thioesterase"/>
    <property type="match status" value="1"/>
</dbReference>
<comment type="catalytic activity">
    <reaction evidence="36">
        <text>a (3R)-hydroxyacyl-[ACP] + NADP(+) = a 3-oxoacyl-[ACP] + NADPH + H(+)</text>
        <dbReference type="Rhea" id="RHEA:17397"/>
        <dbReference type="Rhea" id="RHEA-COMP:9916"/>
        <dbReference type="Rhea" id="RHEA-COMP:9945"/>
        <dbReference type="ChEBI" id="CHEBI:15378"/>
        <dbReference type="ChEBI" id="CHEBI:57783"/>
        <dbReference type="ChEBI" id="CHEBI:58349"/>
        <dbReference type="ChEBI" id="CHEBI:78776"/>
        <dbReference type="ChEBI" id="CHEBI:78827"/>
        <dbReference type="EC" id="1.1.1.100"/>
    </reaction>
    <physiologicalReaction direction="right-to-left" evidence="36">
        <dbReference type="Rhea" id="RHEA:17399"/>
    </physiologicalReaction>
</comment>
<dbReference type="InterPro" id="IPR016035">
    <property type="entry name" value="Acyl_Trfase/lysoPLipase"/>
</dbReference>
<comment type="catalytic activity">
    <reaction evidence="60">
        <text>3-oxooctanoyl-[ACP] + NADPH + H(+) = (3R)-hydroxyoctanoyl-[ACP] + NADP(+)</text>
        <dbReference type="Rhea" id="RHEA:41840"/>
        <dbReference type="Rhea" id="RHEA-COMP:9633"/>
        <dbReference type="Rhea" id="RHEA-COMP:9634"/>
        <dbReference type="ChEBI" id="CHEBI:15378"/>
        <dbReference type="ChEBI" id="CHEBI:57783"/>
        <dbReference type="ChEBI" id="CHEBI:58349"/>
        <dbReference type="ChEBI" id="CHEBI:78460"/>
        <dbReference type="ChEBI" id="CHEBI:78461"/>
    </reaction>
    <physiologicalReaction direction="left-to-right" evidence="60">
        <dbReference type="Rhea" id="RHEA:41841"/>
    </physiologicalReaction>
</comment>
<evidence type="ECO:0000256" key="22">
    <source>
        <dbReference type="ARBA" id="ARBA00023268"/>
    </source>
</evidence>
<evidence type="ECO:0000256" key="12">
    <source>
        <dbReference type="ARBA" id="ARBA00022799"/>
    </source>
</evidence>
<evidence type="ECO:0000256" key="58">
    <source>
        <dbReference type="ARBA" id="ARBA00049263"/>
    </source>
</evidence>
<evidence type="ECO:0000256" key="57">
    <source>
        <dbReference type="ARBA" id="ARBA00049171"/>
    </source>
</evidence>
<comment type="catalytic activity">
    <reaction evidence="62">
        <text>(2E)-decenoyl-[ACP] + NADPH + H(+) = decanoyl-[ACP] + NADP(+)</text>
        <dbReference type="Rhea" id="RHEA:41864"/>
        <dbReference type="Rhea" id="RHEA-COMP:9639"/>
        <dbReference type="Rhea" id="RHEA-COMP:9640"/>
        <dbReference type="ChEBI" id="CHEBI:15378"/>
        <dbReference type="ChEBI" id="CHEBI:57783"/>
        <dbReference type="ChEBI" id="CHEBI:58349"/>
        <dbReference type="ChEBI" id="CHEBI:78467"/>
        <dbReference type="ChEBI" id="CHEBI:78468"/>
    </reaction>
    <physiologicalReaction direction="left-to-right" evidence="62">
        <dbReference type="Rhea" id="RHEA:41865"/>
    </physiologicalReaction>
</comment>
<comment type="caution">
    <text evidence="68">The sequence shown here is derived from an EMBL/GenBank/DDBJ whole genome shotgun (WGS) entry which is preliminary data.</text>
</comment>
<comment type="catalytic activity">
    <reaction evidence="24">
        <text>(3R)-hydroxydodecanoyl-[ACP] = (2E)-dodecenoyl-[ACP] + H2O</text>
        <dbReference type="Rhea" id="RHEA:41876"/>
        <dbReference type="Rhea" id="RHEA-COMP:9642"/>
        <dbReference type="Rhea" id="RHEA-COMP:9643"/>
        <dbReference type="ChEBI" id="CHEBI:15377"/>
        <dbReference type="ChEBI" id="CHEBI:78470"/>
        <dbReference type="ChEBI" id="CHEBI:78472"/>
    </reaction>
    <physiologicalReaction direction="left-to-right" evidence="24">
        <dbReference type="Rhea" id="RHEA:41877"/>
    </physiologicalReaction>
</comment>
<dbReference type="UniPathway" id="UPA00094"/>
<comment type="catalytic activity">
    <reaction evidence="26">
        <text>(3R)-hydroxydecanoyl-[ACP] = (2E)-decenoyl-[ACP] + H2O</text>
        <dbReference type="Rhea" id="RHEA:41860"/>
        <dbReference type="Rhea" id="RHEA-COMP:9638"/>
        <dbReference type="Rhea" id="RHEA-COMP:9639"/>
        <dbReference type="ChEBI" id="CHEBI:15377"/>
        <dbReference type="ChEBI" id="CHEBI:78466"/>
        <dbReference type="ChEBI" id="CHEBI:78467"/>
    </reaction>
    <physiologicalReaction direction="left-to-right" evidence="26">
        <dbReference type="Rhea" id="RHEA:41861"/>
    </physiologicalReaction>
</comment>
<evidence type="ECO:0000256" key="51">
    <source>
        <dbReference type="ARBA" id="ARBA00048650"/>
    </source>
</evidence>
<comment type="catalytic activity">
    <reaction evidence="49">
        <text>a fatty acyl-[ACP] + malonyl-[ACP] + H(+) = a 3-oxoacyl-[ACP] + holo-[ACP] + CO2</text>
        <dbReference type="Rhea" id="RHEA:22836"/>
        <dbReference type="Rhea" id="RHEA-COMP:9623"/>
        <dbReference type="Rhea" id="RHEA-COMP:9685"/>
        <dbReference type="Rhea" id="RHEA-COMP:9916"/>
        <dbReference type="Rhea" id="RHEA-COMP:14125"/>
        <dbReference type="ChEBI" id="CHEBI:15378"/>
        <dbReference type="ChEBI" id="CHEBI:16526"/>
        <dbReference type="ChEBI" id="CHEBI:64479"/>
        <dbReference type="ChEBI" id="CHEBI:78449"/>
        <dbReference type="ChEBI" id="CHEBI:78776"/>
        <dbReference type="ChEBI" id="CHEBI:138651"/>
        <dbReference type="EC" id="2.3.1.41"/>
    </reaction>
    <physiologicalReaction direction="left-to-right" evidence="49">
        <dbReference type="Rhea" id="RHEA:22837"/>
    </physiologicalReaction>
</comment>
<evidence type="ECO:0000256" key="47">
    <source>
        <dbReference type="ARBA" id="ARBA00048289"/>
    </source>
</evidence>
<evidence type="ECO:0000256" key="10">
    <source>
        <dbReference type="ARBA" id="ARBA00022553"/>
    </source>
</evidence>
<evidence type="ECO:0000256" key="56">
    <source>
        <dbReference type="ARBA" id="ARBA00049109"/>
    </source>
</evidence>
<dbReference type="Pfam" id="PF13602">
    <property type="entry name" value="ADH_zinc_N_2"/>
    <property type="match status" value="1"/>
</dbReference>
<dbReference type="Pfam" id="PF02801">
    <property type="entry name" value="Ketoacyl-synt_C"/>
    <property type="match status" value="1"/>
</dbReference>
<dbReference type="Pfam" id="PF21149">
    <property type="entry name" value="FAS_pseudo-KR"/>
    <property type="match status" value="1"/>
</dbReference>
<evidence type="ECO:0000256" key="45">
    <source>
        <dbReference type="ARBA" id="ARBA00048051"/>
    </source>
</evidence>
<evidence type="ECO:0000256" key="43">
    <source>
        <dbReference type="ARBA" id="ARBA00047953"/>
    </source>
</evidence>
<dbReference type="GO" id="GO:0031177">
    <property type="term" value="F:phosphopantetheine binding"/>
    <property type="evidence" value="ECO:0007669"/>
    <property type="project" value="InterPro"/>
</dbReference>
<evidence type="ECO:0000256" key="49">
    <source>
        <dbReference type="ARBA" id="ARBA00048506"/>
    </source>
</evidence>
<dbReference type="SUPFAM" id="SSF52151">
    <property type="entry name" value="FabD/lysophospholipase-like"/>
    <property type="match status" value="1"/>
</dbReference>
<feature type="domain" description="Ketosynthase family 3 (KS3)" evidence="66">
    <location>
        <begin position="21"/>
        <end position="430"/>
    </location>
</feature>
<evidence type="ECO:0000256" key="19">
    <source>
        <dbReference type="ARBA" id="ARBA00023027"/>
    </source>
</evidence>
<comment type="catalytic activity">
    <reaction evidence="47">
        <text>tetradecanoyl-[ACP] + H2O = tetradecanoate + holo-[ACP] + H(+)</text>
        <dbReference type="Rhea" id="RHEA:30123"/>
        <dbReference type="Rhea" id="RHEA-COMP:9648"/>
        <dbReference type="Rhea" id="RHEA-COMP:9685"/>
        <dbReference type="ChEBI" id="CHEBI:15377"/>
        <dbReference type="ChEBI" id="CHEBI:15378"/>
        <dbReference type="ChEBI" id="CHEBI:30807"/>
        <dbReference type="ChEBI" id="CHEBI:64479"/>
        <dbReference type="ChEBI" id="CHEBI:78477"/>
        <dbReference type="EC" id="3.1.2.14"/>
    </reaction>
    <physiologicalReaction direction="left-to-right" evidence="47">
        <dbReference type="Rhea" id="RHEA:30124"/>
    </physiologicalReaction>
</comment>
<evidence type="ECO:0000256" key="35">
    <source>
        <dbReference type="ARBA" id="ARBA00047394"/>
    </source>
</evidence>
<dbReference type="EC" id="1.1.1.100" evidence="5"/>
<evidence type="ECO:0000256" key="53">
    <source>
        <dbReference type="ARBA" id="ARBA00048704"/>
    </source>
</evidence>
<dbReference type="InterPro" id="IPR032821">
    <property type="entry name" value="PKS_assoc"/>
</dbReference>
<dbReference type="PROSITE" id="PS52019">
    <property type="entry name" value="PKS_MFAS_DH"/>
    <property type="match status" value="1"/>
</dbReference>
<dbReference type="CDD" id="cd00833">
    <property type="entry name" value="PKS"/>
    <property type="match status" value="1"/>
</dbReference>
<keyword evidence="9" id="KW-0444">Lipid biosynthesis</keyword>
<keyword evidence="21" id="KW-0275">Fatty acid biosynthesis</keyword>
<evidence type="ECO:0000256" key="1">
    <source>
        <dbReference type="ARBA" id="ARBA00005189"/>
    </source>
</evidence>
<comment type="catalytic activity">
    <reaction evidence="30">
        <text>(3R)-hydroxyhexadecanoyl-[ACP] = (2E)-hexadecenoyl-[ACP] + H2O</text>
        <dbReference type="Rhea" id="RHEA:41908"/>
        <dbReference type="Rhea" id="RHEA-COMP:9650"/>
        <dbReference type="Rhea" id="RHEA-COMP:9651"/>
        <dbReference type="ChEBI" id="CHEBI:15377"/>
        <dbReference type="ChEBI" id="CHEBI:78480"/>
        <dbReference type="ChEBI" id="CHEBI:78481"/>
    </reaction>
    <physiologicalReaction direction="left-to-right" evidence="30">
        <dbReference type="Rhea" id="RHEA:41909"/>
    </physiologicalReaction>
</comment>
<evidence type="ECO:0000256" key="21">
    <source>
        <dbReference type="ARBA" id="ARBA00023160"/>
    </source>
</evidence>
<dbReference type="InterPro" id="IPR057326">
    <property type="entry name" value="KR_dom"/>
</dbReference>
<dbReference type="InterPro" id="IPR020843">
    <property type="entry name" value="ER"/>
</dbReference>
<comment type="catalytic activity">
    <reaction evidence="41">
        <text>(2E)-hexadecenoyl-[ACP] + NADPH + H(+) = hexadecanoyl-[ACP] + NADP(+)</text>
        <dbReference type="Rhea" id="RHEA:41912"/>
        <dbReference type="Rhea" id="RHEA-COMP:9651"/>
        <dbReference type="Rhea" id="RHEA-COMP:9652"/>
        <dbReference type="ChEBI" id="CHEBI:15378"/>
        <dbReference type="ChEBI" id="CHEBI:57783"/>
        <dbReference type="ChEBI" id="CHEBI:58349"/>
        <dbReference type="ChEBI" id="CHEBI:78481"/>
        <dbReference type="ChEBI" id="CHEBI:78483"/>
    </reaction>
    <physiologicalReaction direction="left-to-right" evidence="41">
        <dbReference type="Rhea" id="RHEA:41913"/>
    </physiologicalReaction>
</comment>
<dbReference type="SUPFAM" id="SSF53474">
    <property type="entry name" value="alpha/beta-Hydrolases"/>
    <property type="match status" value="1"/>
</dbReference>
<dbReference type="EC" id="1.3.1.39" evidence="2"/>
<dbReference type="SMART" id="SM00829">
    <property type="entry name" value="PKS_ER"/>
    <property type="match status" value="1"/>
</dbReference>
<comment type="catalytic activity">
    <reaction evidence="50">
        <text>3-oxohexanoyl-[ACP] + NADPH + H(+) = (3R)-hydroxyhexanoyl-[ACP] + NADP(+)</text>
        <dbReference type="Rhea" id="RHEA:41824"/>
        <dbReference type="Rhea" id="RHEA-COMP:9629"/>
        <dbReference type="Rhea" id="RHEA-COMP:9630"/>
        <dbReference type="ChEBI" id="CHEBI:15378"/>
        <dbReference type="ChEBI" id="CHEBI:57783"/>
        <dbReference type="ChEBI" id="CHEBI:58349"/>
        <dbReference type="ChEBI" id="CHEBI:78456"/>
        <dbReference type="ChEBI" id="CHEBI:78457"/>
    </reaction>
    <physiologicalReaction direction="left-to-right" evidence="50">
        <dbReference type="Rhea" id="RHEA:41825"/>
    </physiologicalReaction>
</comment>
<comment type="catalytic activity">
    <reaction evidence="57">
        <text>(2E)-tetradecenoyl-[ACP] + NADPH + H(+) = tetradecanoyl-[ACP] + NADP(+)</text>
        <dbReference type="Rhea" id="RHEA:41896"/>
        <dbReference type="Rhea" id="RHEA-COMP:9647"/>
        <dbReference type="Rhea" id="RHEA-COMP:9648"/>
        <dbReference type="ChEBI" id="CHEBI:15378"/>
        <dbReference type="ChEBI" id="CHEBI:57783"/>
        <dbReference type="ChEBI" id="CHEBI:58349"/>
        <dbReference type="ChEBI" id="CHEBI:78475"/>
        <dbReference type="ChEBI" id="CHEBI:78477"/>
    </reaction>
    <physiologicalReaction direction="left-to-right" evidence="57">
        <dbReference type="Rhea" id="RHEA:41897"/>
    </physiologicalReaction>
</comment>
<dbReference type="InterPro" id="IPR020806">
    <property type="entry name" value="PKS_PP-bd"/>
</dbReference>
<dbReference type="InterPro" id="IPR009081">
    <property type="entry name" value="PP-bd_ACP"/>
</dbReference>
<evidence type="ECO:0000256" key="33">
    <source>
        <dbReference type="ARBA" id="ARBA00044883"/>
    </source>
</evidence>
<comment type="catalytic activity">
    <reaction evidence="58">
        <text>3-oxododecanoyl-[ACP] + NADPH + H(+) = (3R)-hydroxydodecanoyl-[ACP] + NADP(+)</text>
        <dbReference type="Rhea" id="RHEA:41872"/>
        <dbReference type="Rhea" id="RHEA-COMP:9641"/>
        <dbReference type="Rhea" id="RHEA-COMP:9642"/>
        <dbReference type="ChEBI" id="CHEBI:15378"/>
        <dbReference type="ChEBI" id="CHEBI:57783"/>
        <dbReference type="ChEBI" id="CHEBI:58349"/>
        <dbReference type="ChEBI" id="CHEBI:78469"/>
        <dbReference type="ChEBI" id="CHEBI:78470"/>
    </reaction>
    <physiologicalReaction direction="left-to-right" evidence="58">
        <dbReference type="Rhea" id="RHEA:41873"/>
    </physiologicalReaction>
</comment>
<evidence type="ECO:0000256" key="54">
    <source>
        <dbReference type="ARBA" id="ARBA00048935"/>
    </source>
</evidence>
<evidence type="ECO:0000259" key="67">
    <source>
        <dbReference type="PROSITE" id="PS52019"/>
    </source>
</evidence>
<dbReference type="Gene3D" id="3.90.180.10">
    <property type="entry name" value="Medium-chain alcohol dehydrogenases, catalytic domain"/>
    <property type="match status" value="1"/>
</dbReference>
<dbReference type="SMART" id="SM00823">
    <property type="entry name" value="PKS_PP"/>
    <property type="match status" value="1"/>
</dbReference>
<evidence type="ECO:0000256" key="13">
    <source>
        <dbReference type="ARBA" id="ARBA00022801"/>
    </source>
</evidence>
<evidence type="ECO:0000256" key="8">
    <source>
        <dbReference type="ARBA" id="ARBA00022450"/>
    </source>
</evidence>
<comment type="catalytic activity">
    <reaction evidence="54">
        <text>3-oxotetradecanoyl-[ACP] + NADPH + H(+) = (3R)-hydroxytetradecanoyl-[ACP] + NADP(+)</text>
        <dbReference type="Rhea" id="RHEA:41888"/>
        <dbReference type="Rhea" id="RHEA-COMP:9645"/>
        <dbReference type="Rhea" id="RHEA-COMP:9646"/>
        <dbReference type="ChEBI" id="CHEBI:15378"/>
        <dbReference type="ChEBI" id="CHEBI:57783"/>
        <dbReference type="ChEBI" id="CHEBI:58349"/>
        <dbReference type="ChEBI" id="CHEBI:78473"/>
        <dbReference type="ChEBI" id="CHEBI:78474"/>
    </reaction>
    <physiologicalReaction direction="left-to-right" evidence="54">
        <dbReference type="Rhea" id="RHEA:41889"/>
    </physiologicalReaction>
</comment>
<dbReference type="PANTHER" id="PTHR43775">
    <property type="entry name" value="FATTY ACID SYNTHASE"/>
    <property type="match status" value="1"/>
</dbReference>
<evidence type="ECO:0000256" key="23">
    <source>
        <dbReference type="ARBA" id="ARBA00023332"/>
    </source>
</evidence>
<feature type="region of interest" description="N-terminal hotdog fold" evidence="64">
    <location>
        <begin position="866"/>
        <end position="992"/>
    </location>
</feature>
<dbReference type="InterPro" id="IPR020841">
    <property type="entry name" value="PKS_Beta-ketoAc_synthase_dom"/>
</dbReference>
<dbReference type="SUPFAM" id="SSF53901">
    <property type="entry name" value="Thiolase-like"/>
    <property type="match status" value="1"/>
</dbReference>
<dbReference type="SMART" id="SM00826">
    <property type="entry name" value="PKS_DH"/>
    <property type="match status" value="1"/>
</dbReference>
<comment type="catalytic activity">
    <reaction evidence="35">
        <text>hexanoyl-[ACP] + malonyl-[ACP] + H(+) = 3-oxooctanoyl-[ACP] + holo-[ACP] + CO2</text>
        <dbReference type="Rhea" id="RHEA:41836"/>
        <dbReference type="Rhea" id="RHEA-COMP:9623"/>
        <dbReference type="Rhea" id="RHEA-COMP:9632"/>
        <dbReference type="Rhea" id="RHEA-COMP:9633"/>
        <dbReference type="Rhea" id="RHEA-COMP:9685"/>
        <dbReference type="ChEBI" id="CHEBI:15378"/>
        <dbReference type="ChEBI" id="CHEBI:16526"/>
        <dbReference type="ChEBI" id="CHEBI:64479"/>
        <dbReference type="ChEBI" id="CHEBI:78449"/>
        <dbReference type="ChEBI" id="CHEBI:78459"/>
        <dbReference type="ChEBI" id="CHEBI:78460"/>
    </reaction>
    <physiologicalReaction direction="left-to-right" evidence="35">
        <dbReference type="Rhea" id="RHEA:41837"/>
    </physiologicalReaction>
</comment>
<dbReference type="InterPro" id="IPR011032">
    <property type="entry name" value="GroES-like_sf"/>
</dbReference>
<dbReference type="Proteomes" id="UP000295192">
    <property type="component" value="Unassembled WGS sequence"/>
</dbReference>
<protein>
    <recommendedName>
        <fullName evidence="7">Fatty acid synthase</fullName>
        <ecNumber evidence="5">1.1.1.100</ecNumber>
        <ecNumber evidence="2">1.3.1.39</ecNumber>
        <ecNumber evidence="6">2.3.1.41</ecNumber>
        <ecNumber evidence="4">2.3.1.85</ecNumber>
        <ecNumber evidence="3">3.1.2.14</ecNumber>
    </recommendedName>
</protein>
<dbReference type="InterPro" id="IPR042104">
    <property type="entry name" value="PKS_dehydratase_sf"/>
</dbReference>
<evidence type="ECO:0000256" key="63">
    <source>
        <dbReference type="ARBA" id="ARBA00049533"/>
    </source>
</evidence>
<evidence type="ECO:0000256" key="42">
    <source>
        <dbReference type="ARBA" id="ARBA00047897"/>
    </source>
</evidence>
<comment type="catalytic activity">
    <reaction evidence="61">
        <text>butanoyl-[ACP] + malonyl-[ACP] + H(+) = 3-oxohexanoyl-[ACP] + holo-[ACP] + CO2</text>
        <dbReference type="Rhea" id="RHEA:41820"/>
        <dbReference type="Rhea" id="RHEA-COMP:9623"/>
        <dbReference type="Rhea" id="RHEA-COMP:9628"/>
        <dbReference type="Rhea" id="RHEA-COMP:9629"/>
        <dbReference type="Rhea" id="RHEA-COMP:9685"/>
        <dbReference type="ChEBI" id="CHEBI:15378"/>
        <dbReference type="ChEBI" id="CHEBI:16526"/>
        <dbReference type="ChEBI" id="CHEBI:64479"/>
        <dbReference type="ChEBI" id="CHEBI:78449"/>
        <dbReference type="ChEBI" id="CHEBI:78454"/>
        <dbReference type="ChEBI" id="CHEBI:78456"/>
    </reaction>
    <physiologicalReaction direction="left-to-right" evidence="61">
        <dbReference type="Rhea" id="RHEA:41821"/>
    </physiologicalReaction>
</comment>
<dbReference type="InterPro" id="IPR020807">
    <property type="entry name" value="PKS_DH"/>
</dbReference>
<evidence type="ECO:0000256" key="59">
    <source>
        <dbReference type="ARBA" id="ARBA00049414"/>
    </source>
</evidence>
<evidence type="ECO:0000256" key="40">
    <source>
        <dbReference type="ARBA" id="ARBA00047578"/>
    </source>
</evidence>
<keyword evidence="69" id="KW-1185">Reference proteome</keyword>
<comment type="catalytic activity">
    <reaction evidence="40">
        <text>dodecanoyl-[ACP] + malonyl-[ACP] + H(+) = 3-oxotetradecanoyl-[ACP] + holo-[ACP] + CO2</text>
        <dbReference type="Rhea" id="RHEA:41884"/>
        <dbReference type="Rhea" id="RHEA-COMP:9623"/>
        <dbReference type="Rhea" id="RHEA-COMP:9644"/>
        <dbReference type="Rhea" id="RHEA-COMP:9645"/>
        <dbReference type="Rhea" id="RHEA-COMP:9685"/>
        <dbReference type="ChEBI" id="CHEBI:15378"/>
        <dbReference type="ChEBI" id="CHEBI:16526"/>
        <dbReference type="ChEBI" id="CHEBI:64479"/>
        <dbReference type="ChEBI" id="CHEBI:65264"/>
        <dbReference type="ChEBI" id="CHEBI:78449"/>
        <dbReference type="ChEBI" id="CHEBI:78473"/>
    </reaction>
    <physiologicalReaction direction="left-to-right" evidence="40">
        <dbReference type="Rhea" id="RHEA:41885"/>
    </physiologicalReaction>
</comment>
<comment type="catalytic activity">
    <reaction evidence="39">
        <text>(2E)-butenoyl-[ACP] + NADPH + H(+) = butanoyl-[ACP] + NADP(+)</text>
        <dbReference type="Rhea" id="RHEA:41812"/>
        <dbReference type="Rhea" id="RHEA-COMP:9627"/>
        <dbReference type="Rhea" id="RHEA-COMP:9628"/>
        <dbReference type="ChEBI" id="CHEBI:15378"/>
        <dbReference type="ChEBI" id="CHEBI:57783"/>
        <dbReference type="ChEBI" id="CHEBI:58349"/>
        <dbReference type="ChEBI" id="CHEBI:78453"/>
        <dbReference type="ChEBI" id="CHEBI:78454"/>
    </reaction>
    <physiologicalReaction direction="left-to-right" evidence="39">
        <dbReference type="Rhea" id="RHEA:41813"/>
    </physiologicalReaction>
</comment>
<evidence type="ECO:0000256" key="16">
    <source>
        <dbReference type="ARBA" id="ARBA00022898"/>
    </source>
</evidence>
<evidence type="ECO:0000256" key="44">
    <source>
        <dbReference type="ARBA" id="ARBA00047961"/>
    </source>
</evidence>
<evidence type="ECO:0000256" key="36">
    <source>
        <dbReference type="ARBA" id="ARBA00047400"/>
    </source>
</evidence>
<dbReference type="Gene3D" id="3.40.50.720">
    <property type="entry name" value="NAD(P)-binding Rossmann-like Domain"/>
    <property type="match status" value="1"/>
</dbReference>
<evidence type="ECO:0000256" key="5">
    <source>
        <dbReference type="ARBA" id="ARBA00012948"/>
    </source>
</evidence>
<keyword evidence="12" id="KW-0702">S-nitrosylation</keyword>
<comment type="catalytic activity">
    <reaction evidence="27">
        <text>a (3R)-hydroxyacyl-[ACP] = a (2E)-enoyl-[ACP] + H2O</text>
        <dbReference type="Rhea" id="RHEA:13097"/>
        <dbReference type="Rhea" id="RHEA-COMP:9925"/>
        <dbReference type="Rhea" id="RHEA-COMP:9945"/>
        <dbReference type="ChEBI" id="CHEBI:15377"/>
        <dbReference type="ChEBI" id="CHEBI:78784"/>
        <dbReference type="ChEBI" id="CHEBI:78827"/>
        <dbReference type="EC" id="4.2.1.59"/>
    </reaction>
    <physiologicalReaction direction="left-to-right" evidence="27">
        <dbReference type="Rhea" id="RHEA:13098"/>
    </physiologicalReaction>
</comment>
<dbReference type="Gene3D" id="3.40.50.1820">
    <property type="entry name" value="alpha/beta hydrolase"/>
    <property type="match status" value="1"/>
</dbReference>
<feature type="domain" description="PKS/mFAS DH" evidence="67">
    <location>
        <begin position="866"/>
        <end position="1131"/>
    </location>
</feature>
<keyword evidence="19" id="KW-0520">NAD</keyword>
<evidence type="ECO:0000256" key="25">
    <source>
        <dbReference type="ARBA" id="ARBA00023373"/>
    </source>
</evidence>
<dbReference type="InterPro" id="IPR050091">
    <property type="entry name" value="PKS_NRPS_Biosynth_Enz"/>
</dbReference>
<dbReference type="Gene3D" id="3.40.47.10">
    <property type="match status" value="1"/>
</dbReference>
<comment type="catalytic activity">
    <reaction evidence="59">
        <text>3-oxohexadecanoyl-[ACP] + NADPH + H(+) = (3R)-hydroxyhexadecanoyl-[ACP] + NADP(+)</text>
        <dbReference type="Rhea" id="RHEA:41904"/>
        <dbReference type="Rhea" id="RHEA-COMP:9649"/>
        <dbReference type="Rhea" id="RHEA-COMP:9650"/>
        <dbReference type="ChEBI" id="CHEBI:15378"/>
        <dbReference type="ChEBI" id="CHEBI:57783"/>
        <dbReference type="ChEBI" id="CHEBI:58349"/>
        <dbReference type="ChEBI" id="CHEBI:78478"/>
        <dbReference type="ChEBI" id="CHEBI:78480"/>
    </reaction>
    <physiologicalReaction direction="left-to-right" evidence="59">
        <dbReference type="Rhea" id="RHEA:41905"/>
    </physiologicalReaction>
</comment>
<dbReference type="InterPro" id="IPR001227">
    <property type="entry name" value="Ac_transferase_dom_sf"/>
</dbReference>
<dbReference type="GO" id="GO:0004312">
    <property type="term" value="F:fatty acid synthase activity"/>
    <property type="evidence" value="ECO:0007669"/>
    <property type="project" value="UniProtKB-EC"/>
</dbReference>
<dbReference type="PANTHER" id="PTHR43775:SF7">
    <property type="entry name" value="FATTY ACID SYNTHASE"/>
    <property type="match status" value="1"/>
</dbReference>
<comment type="pathway">
    <text evidence="1">Lipid metabolism.</text>
</comment>
<dbReference type="InterPro" id="IPR029058">
    <property type="entry name" value="AB_hydrolase_fold"/>
</dbReference>
<comment type="function">
    <text evidence="32">Fatty acid synthetase is a multifunctional enzyme that catalyzes the de novo biosynthesis of long-chain saturated fatty acids starting from acetyl-CoA and malonyl-CoA in the presence of NADPH. This multifunctional protein contains 7 catalytic activities and a site for the binding of the prosthetic group 4'-phosphopantetheine of the acyl carrier protein ([ACP]) domain.</text>
</comment>
<comment type="catalytic activity">
    <reaction evidence="34">
        <text>3-oxooctadecanoyl-[ACP] + NADPH + H(+) = (3R)-hydroxyoctadecanoyl-[ACP] + NADP(+)</text>
        <dbReference type="Rhea" id="RHEA:41920"/>
        <dbReference type="Rhea" id="RHEA-COMP:9653"/>
        <dbReference type="Rhea" id="RHEA-COMP:9654"/>
        <dbReference type="ChEBI" id="CHEBI:15378"/>
        <dbReference type="ChEBI" id="CHEBI:57783"/>
        <dbReference type="ChEBI" id="CHEBI:58349"/>
        <dbReference type="ChEBI" id="CHEBI:78487"/>
        <dbReference type="ChEBI" id="CHEBI:78488"/>
    </reaction>
    <physiologicalReaction direction="left-to-right" evidence="34">
        <dbReference type="Rhea" id="RHEA:41921"/>
    </physiologicalReaction>
</comment>
<dbReference type="Gene3D" id="3.30.70.3290">
    <property type="match status" value="1"/>
</dbReference>
<evidence type="ECO:0000256" key="27">
    <source>
        <dbReference type="ARBA" id="ARBA00023394"/>
    </source>
</evidence>
<dbReference type="EMBL" id="LSRL02000070">
    <property type="protein sequence ID" value="TDG45799.1"/>
    <property type="molecule type" value="Genomic_DNA"/>
</dbReference>
<keyword evidence="13" id="KW-0378">Hydrolase</keyword>
<evidence type="ECO:0000256" key="2">
    <source>
        <dbReference type="ARBA" id="ARBA00012004"/>
    </source>
</evidence>
<evidence type="ECO:0000256" key="15">
    <source>
        <dbReference type="ARBA" id="ARBA00022857"/>
    </source>
</evidence>
<dbReference type="STRING" id="7232.A0A484BAT1"/>
<comment type="catalytic activity">
    <reaction evidence="25">
        <text>(3R)-hydroxyhexanoyl-[ACP] = (2E)-hexenoyl-[ACP] + H2O</text>
        <dbReference type="Rhea" id="RHEA:41828"/>
        <dbReference type="Rhea" id="RHEA-COMP:9630"/>
        <dbReference type="Rhea" id="RHEA-COMP:9631"/>
        <dbReference type="ChEBI" id="CHEBI:15377"/>
        <dbReference type="ChEBI" id="CHEBI:78457"/>
        <dbReference type="ChEBI" id="CHEBI:78458"/>
    </reaction>
    <physiologicalReaction direction="left-to-right" evidence="25">
        <dbReference type="Rhea" id="RHEA:41829"/>
    </physiologicalReaction>
</comment>
<keyword evidence="16" id="KW-0663">Pyridoxal phosphate</keyword>
<dbReference type="InterPro" id="IPR049391">
    <property type="entry name" value="FAS_pseudo-KR"/>
</dbReference>
<dbReference type="Gene3D" id="1.10.1200.10">
    <property type="entry name" value="ACP-like"/>
    <property type="match status" value="1"/>
</dbReference>
<dbReference type="SMART" id="SM00822">
    <property type="entry name" value="PKS_KR"/>
    <property type="match status" value="1"/>
</dbReference>
<keyword evidence="11" id="KW-0808">Transferase</keyword>
<dbReference type="Pfam" id="PF00109">
    <property type="entry name" value="ketoacyl-synt"/>
    <property type="match status" value="1"/>
</dbReference>
<evidence type="ECO:0000313" key="68">
    <source>
        <dbReference type="EMBL" id="TDG45799.1"/>
    </source>
</evidence>
<dbReference type="GO" id="GO:0019171">
    <property type="term" value="F:(3R)-hydroxyacyl-[acyl-carrier-protein] dehydratase activity"/>
    <property type="evidence" value="ECO:0007669"/>
    <property type="project" value="UniProtKB-EC"/>
</dbReference>
<evidence type="ECO:0000256" key="60">
    <source>
        <dbReference type="ARBA" id="ARBA00049422"/>
    </source>
</evidence>
<dbReference type="InterPro" id="IPR036736">
    <property type="entry name" value="ACP-like_sf"/>
</dbReference>
<dbReference type="GO" id="GO:0004313">
    <property type="term" value="F:[acyl-carrier-protein] S-acetyltransferase activity"/>
    <property type="evidence" value="ECO:0007669"/>
    <property type="project" value="UniProtKB-EC"/>
</dbReference>
<dbReference type="FunFam" id="3.90.180.10:FF:000015">
    <property type="entry name" value="Fatty acid synthase"/>
    <property type="match status" value="1"/>
</dbReference>
<accession>A0A484BAT1</accession>
<comment type="catalytic activity">
    <reaction evidence="33">
        <text>acetyl-CoA + n malonyl-CoA + 2n NADPH + 2n H(+) = a long-chain fatty acid + (n+1) CoA + n CO2 + 2n NADP(+).</text>
        <dbReference type="EC" id="2.3.1.85"/>
    </reaction>
</comment>
<comment type="catalytic activity">
    <reaction evidence="44">
        <text>acetyl-[ACP] + malonyl-[ACP] + H(+) = 3-oxobutanoyl-[ACP] + holo-[ACP] + CO2</text>
        <dbReference type="Rhea" id="RHEA:41800"/>
        <dbReference type="Rhea" id="RHEA-COMP:9621"/>
        <dbReference type="Rhea" id="RHEA-COMP:9623"/>
        <dbReference type="Rhea" id="RHEA-COMP:9625"/>
        <dbReference type="Rhea" id="RHEA-COMP:9685"/>
        <dbReference type="ChEBI" id="CHEBI:15378"/>
        <dbReference type="ChEBI" id="CHEBI:16526"/>
        <dbReference type="ChEBI" id="CHEBI:64479"/>
        <dbReference type="ChEBI" id="CHEBI:78446"/>
        <dbReference type="ChEBI" id="CHEBI:78449"/>
        <dbReference type="ChEBI" id="CHEBI:78450"/>
    </reaction>
    <physiologicalReaction direction="left-to-right" evidence="44">
        <dbReference type="Rhea" id="RHEA:41801"/>
    </physiologicalReaction>
</comment>
<feature type="active site" description="Proton donor; for dehydratase activity" evidence="64">
    <location>
        <position position="1054"/>
    </location>
</feature>
<dbReference type="SUPFAM" id="SSF50129">
    <property type="entry name" value="GroES-like"/>
    <property type="match status" value="1"/>
</dbReference>
<dbReference type="InterPro" id="IPR049552">
    <property type="entry name" value="PKS_DH_N"/>
</dbReference>
<keyword evidence="15" id="KW-0521">NADP</keyword>
<reference evidence="68 69" key="1">
    <citation type="journal article" date="2019" name="J. Hered.">
        <title>An Improved Genome Assembly for Drosophila navojoa, the Basal Species in the mojavensis Cluster.</title>
        <authorList>
            <person name="Vanderlinde T."/>
            <person name="Dupim E.G."/>
            <person name="Nazario-Yepiz N.O."/>
            <person name="Carvalho A.B."/>
        </authorList>
    </citation>
    <scope>NUCLEOTIDE SEQUENCE [LARGE SCALE GENOMIC DNA]</scope>
    <source>
        <strain evidence="68">Navoj_Jal97</strain>
        <tissue evidence="68">Whole organism</tissue>
    </source>
</reference>
<keyword evidence="22" id="KW-0511">Multifunctional enzyme</keyword>
<dbReference type="GO" id="GO:0006633">
    <property type="term" value="P:fatty acid biosynthetic process"/>
    <property type="evidence" value="ECO:0007669"/>
    <property type="project" value="UniProtKB-UniPathway"/>
</dbReference>
<evidence type="ECO:0000256" key="38">
    <source>
        <dbReference type="ARBA" id="ARBA00047451"/>
    </source>
</evidence>
<dbReference type="GO" id="GO:0004316">
    <property type="term" value="F:3-oxoacyl-[acyl-carrier-protein] reductase (NADPH) activity"/>
    <property type="evidence" value="ECO:0007669"/>
    <property type="project" value="UniProtKB-EC"/>
</dbReference>
<evidence type="ECO:0000259" key="65">
    <source>
        <dbReference type="PROSITE" id="PS50075"/>
    </source>
</evidence>
<feature type="region of interest" description="C-terminal hotdog fold" evidence="64">
    <location>
        <begin position="1004"/>
        <end position="1131"/>
    </location>
</feature>
<organism evidence="68 69">
    <name type="scientific">Drosophila navojoa</name>
    <name type="common">Fruit fly</name>
    <dbReference type="NCBI Taxonomy" id="7232"/>
    <lineage>
        <taxon>Eukaryota</taxon>
        <taxon>Metazoa</taxon>
        <taxon>Ecdysozoa</taxon>
        <taxon>Arthropoda</taxon>
        <taxon>Hexapoda</taxon>
        <taxon>Insecta</taxon>
        <taxon>Pterygota</taxon>
        <taxon>Neoptera</taxon>
        <taxon>Endopterygota</taxon>
        <taxon>Diptera</taxon>
        <taxon>Brachycera</taxon>
        <taxon>Muscomorpha</taxon>
        <taxon>Ephydroidea</taxon>
        <taxon>Drosophilidae</taxon>
        <taxon>Drosophila</taxon>
    </lineage>
</organism>
<evidence type="ECO:0000256" key="55">
    <source>
        <dbReference type="ARBA" id="ARBA00049019"/>
    </source>
</evidence>
<evidence type="ECO:0000256" key="7">
    <source>
        <dbReference type="ARBA" id="ARBA00018769"/>
    </source>
</evidence>
<comment type="catalytic activity">
    <reaction evidence="52">
        <text>holo-[ACP] + acetyl-CoA = acetyl-[ACP] + CoA</text>
        <dbReference type="Rhea" id="RHEA:41788"/>
        <dbReference type="Rhea" id="RHEA-COMP:9621"/>
        <dbReference type="Rhea" id="RHEA-COMP:9685"/>
        <dbReference type="ChEBI" id="CHEBI:57287"/>
        <dbReference type="ChEBI" id="CHEBI:57288"/>
        <dbReference type="ChEBI" id="CHEBI:64479"/>
        <dbReference type="ChEBI" id="CHEBI:78446"/>
        <dbReference type="EC" id="2.3.1.38"/>
    </reaction>
    <physiologicalReaction direction="left-to-right" evidence="52">
        <dbReference type="Rhea" id="RHEA:41789"/>
    </physiologicalReaction>
</comment>
<dbReference type="EC" id="3.1.2.14" evidence="3"/>
<comment type="catalytic activity">
    <reaction evidence="51">
        <text>a 2,3-saturated acyl-[ACP] + NADP(+) = a (2E)-enoyl-[ACP] + NADPH + H(+)</text>
        <dbReference type="Rhea" id="RHEA:22564"/>
        <dbReference type="Rhea" id="RHEA-COMP:9925"/>
        <dbReference type="Rhea" id="RHEA-COMP:9926"/>
        <dbReference type="ChEBI" id="CHEBI:15378"/>
        <dbReference type="ChEBI" id="CHEBI:57783"/>
        <dbReference type="ChEBI" id="CHEBI:58349"/>
        <dbReference type="ChEBI" id="CHEBI:78784"/>
        <dbReference type="ChEBI" id="CHEBI:78785"/>
        <dbReference type="EC" id="1.3.1.39"/>
    </reaction>
    <physiologicalReaction direction="right-to-left" evidence="51">
        <dbReference type="Rhea" id="RHEA:22566"/>
    </physiologicalReaction>
</comment>
<dbReference type="InterPro" id="IPR016039">
    <property type="entry name" value="Thiolase-like"/>
</dbReference>
<dbReference type="PROSITE" id="PS00606">
    <property type="entry name" value="KS3_1"/>
    <property type="match status" value="1"/>
</dbReference>
<comment type="catalytic activity">
    <reaction evidence="23">
        <text>(3R)-hydroxyoctanoyl-[ACP] = (2E)-octenoyl-[ACP] + H2O</text>
        <dbReference type="Rhea" id="RHEA:41844"/>
        <dbReference type="Rhea" id="RHEA-COMP:9634"/>
        <dbReference type="Rhea" id="RHEA-COMP:9635"/>
        <dbReference type="ChEBI" id="CHEBI:15377"/>
        <dbReference type="ChEBI" id="CHEBI:78461"/>
        <dbReference type="ChEBI" id="CHEBI:78462"/>
    </reaction>
    <physiologicalReaction direction="left-to-right" evidence="23">
        <dbReference type="Rhea" id="RHEA:41845"/>
    </physiologicalReaction>
</comment>
<evidence type="ECO:0000256" key="26">
    <source>
        <dbReference type="ARBA" id="ARBA00023388"/>
    </source>
</evidence>
<dbReference type="InterPro" id="IPR036291">
    <property type="entry name" value="NAD(P)-bd_dom_sf"/>
</dbReference>
<evidence type="ECO:0000256" key="20">
    <source>
        <dbReference type="ARBA" id="ARBA00023098"/>
    </source>
</evidence>
<evidence type="ECO:0000256" key="31">
    <source>
        <dbReference type="ARBA" id="ARBA00023402"/>
    </source>
</evidence>
<keyword evidence="14" id="KW-0276">Fatty acid metabolism</keyword>
<comment type="catalytic activity">
    <reaction evidence="28">
        <text>(3R)-hydroxytetradecanoyl-[ACP] = (2E)-tetradecenoyl-[ACP] + H2O</text>
        <dbReference type="Rhea" id="RHEA:41892"/>
        <dbReference type="Rhea" id="RHEA-COMP:9646"/>
        <dbReference type="Rhea" id="RHEA-COMP:9647"/>
        <dbReference type="ChEBI" id="CHEBI:15377"/>
        <dbReference type="ChEBI" id="CHEBI:78474"/>
        <dbReference type="ChEBI" id="CHEBI:78475"/>
    </reaction>
    <physiologicalReaction direction="left-to-right" evidence="28">
        <dbReference type="Rhea" id="RHEA:41893"/>
    </physiologicalReaction>
</comment>
<evidence type="ECO:0000256" key="28">
    <source>
        <dbReference type="ARBA" id="ARBA00023398"/>
    </source>
</evidence>
<comment type="catalytic activity">
    <reaction evidence="45">
        <text>hexadecanoyl-[ACP] + malonyl-[ACP] + H(+) = 3-oxooctadecanoyl-[ACP] + holo-[ACP] + CO2</text>
        <dbReference type="Rhea" id="RHEA:41916"/>
        <dbReference type="Rhea" id="RHEA-COMP:9623"/>
        <dbReference type="Rhea" id="RHEA-COMP:9652"/>
        <dbReference type="Rhea" id="RHEA-COMP:9653"/>
        <dbReference type="Rhea" id="RHEA-COMP:9685"/>
        <dbReference type="ChEBI" id="CHEBI:15378"/>
        <dbReference type="ChEBI" id="CHEBI:16526"/>
        <dbReference type="ChEBI" id="CHEBI:64479"/>
        <dbReference type="ChEBI" id="CHEBI:78449"/>
        <dbReference type="ChEBI" id="CHEBI:78483"/>
        <dbReference type="ChEBI" id="CHEBI:78487"/>
    </reaction>
    <physiologicalReaction direction="left-to-right" evidence="45">
        <dbReference type="Rhea" id="RHEA:41917"/>
    </physiologicalReaction>
</comment>
<dbReference type="CDD" id="cd05195">
    <property type="entry name" value="enoyl_red"/>
    <property type="match status" value="1"/>
</dbReference>
<comment type="catalytic activity">
    <reaction evidence="55">
        <text>(2E)-octadecenoyl-[ACP] + NADPH + H(+) = octadecanoyl-[ACP] + NADP(+)</text>
        <dbReference type="Rhea" id="RHEA:41928"/>
        <dbReference type="Rhea" id="RHEA-COMP:9655"/>
        <dbReference type="Rhea" id="RHEA-COMP:9656"/>
        <dbReference type="ChEBI" id="CHEBI:15378"/>
        <dbReference type="ChEBI" id="CHEBI:57783"/>
        <dbReference type="ChEBI" id="CHEBI:58349"/>
        <dbReference type="ChEBI" id="CHEBI:78489"/>
        <dbReference type="ChEBI" id="CHEBI:78495"/>
    </reaction>
    <physiologicalReaction direction="left-to-right" evidence="55">
        <dbReference type="Rhea" id="RHEA:41929"/>
    </physiologicalReaction>
</comment>
<evidence type="ECO:0000256" key="4">
    <source>
        <dbReference type="ARBA" id="ARBA00012873"/>
    </source>
</evidence>
<comment type="catalytic activity">
    <reaction evidence="53">
        <text>hexadecanoyl-[ACP] + H2O = hexadecanoate + holo-[ACP] + H(+)</text>
        <dbReference type="Rhea" id="RHEA:41932"/>
        <dbReference type="Rhea" id="RHEA-COMP:9652"/>
        <dbReference type="Rhea" id="RHEA-COMP:9685"/>
        <dbReference type="ChEBI" id="CHEBI:7896"/>
        <dbReference type="ChEBI" id="CHEBI:15377"/>
        <dbReference type="ChEBI" id="CHEBI:15378"/>
        <dbReference type="ChEBI" id="CHEBI:64479"/>
        <dbReference type="ChEBI" id="CHEBI:78483"/>
        <dbReference type="EC" id="3.1.2.14"/>
    </reaction>
    <physiologicalReaction direction="left-to-right" evidence="53">
        <dbReference type="Rhea" id="RHEA:41933"/>
    </physiologicalReaction>
</comment>
<comment type="catalytic activity">
    <reaction evidence="29">
        <text>(3R)-hydroxyoctadecanoyl-[ACP] = (2E)-octadecenoyl-[ACP] + H2O</text>
        <dbReference type="Rhea" id="RHEA:41924"/>
        <dbReference type="Rhea" id="RHEA-COMP:9654"/>
        <dbReference type="Rhea" id="RHEA-COMP:9655"/>
        <dbReference type="ChEBI" id="CHEBI:15377"/>
        <dbReference type="ChEBI" id="CHEBI:78488"/>
        <dbReference type="ChEBI" id="CHEBI:78489"/>
    </reaction>
    <physiologicalReaction direction="left-to-right" evidence="29">
        <dbReference type="Rhea" id="RHEA:41925"/>
    </physiologicalReaction>
</comment>
<keyword evidence="8" id="KW-0596">Phosphopantetheine</keyword>
<dbReference type="InterPro" id="IPR049900">
    <property type="entry name" value="PKS_mFAS_DH"/>
</dbReference>
<keyword evidence="18" id="KW-0560">Oxidoreductase</keyword>
<evidence type="ECO:0000256" key="34">
    <source>
        <dbReference type="ARBA" id="ARBA00047300"/>
    </source>
</evidence>
<dbReference type="GO" id="GO:0004315">
    <property type="term" value="F:3-oxoacyl-[acyl-carrier-protein] synthase activity"/>
    <property type="evidence" value="ECO:0007669"/>
    <property type="project" value="UniProtKB-EC"/>
</dbReference>
<sequence>MGSKKRADQATAQSNGAASRVGDIVISGLSGKFPESSNVEEFKQNLLNGIDMVTDDPRRWEAGIFGLPERMAKMRDEDLEKFDDKFFSVHQKQAELMDPCMRMLLELTHEAIIDAGINPSELRGTRTGVYIGLSFVETEHEIPNMEPSSINGYCLTGCARAMFANRISYTFDFKGPSFIVDTACSSSLVALSHAYTDMRAGRCDYALVAGVNLILKPIFALQFLRLGIVSQDGACKTFDAAANGYARADTCAVVFLQRSEQAKRVYASILNVRTNTDGFKEQGVTFPDGRMQLQLLKETYSEIGLSPDEVVYVEAHGSGTPVGDDQEANMLSNFFCHPARPNPLLIGSVKSNMGHAEPASGVSALAKMIIAMEEGVIPRNLHYHTPNPAVPALVEGRLKVTDRNLPWQGGIVGLNSFGFGGANAHVILKSHEKKKKLSTKPKDPLLKLVTCSGRTEQAVQQLLEAAAKHRNDDEFLALINDIHSQPIPLHPYRGFSVLGPAGIVKQAVQPYEEEQRPIWFVYAGMGSQWASMAKDLMQIEVFNKSIQHCAEVLNQMDFDLIEVLTRSTERTFDNMLYSFVSIAAVQVALTDLLRTLNIKPDGIIGHSAGELGAAYMDGCLTAEQTVLAAYWRGKSVLDTPGLPRGKMAAVGLSWEEIGQHLPSDCYAVCHNSEDNCTVSGPVESMDAAIQKLNAEGIFVRAVESGGYAFHSKYIADAAPMLRKNLERLITEPKLRSKRWLSTSALERDWETPACRMASAAYFINNLISPVLFHEAVRHIPENALIVEIAPHGLFRSILRALGPRISYVSLMQRGHANNAEFLMTQIGQLYAAGGQPQLLRMSPSKAVSYPVSRGTPMLSSLIGWDHTQKWSYPKFQGGRQSSQLSIELDLSKEENAFLAGHTIDGRILYPATGYLTLAWMMLAQQQGCDYQRTPVVFEDIVFHRATILGLEASAAIRLAVNYFQGNGTFEICEGSSLVASGKMRLVANGQDLLLNLPTLPGSAGLAKLCTKDVYKEMRLRGYDYSGVFQGILELDNSGVVGRLQWADNWISFIDTMLQFRILSNNTRELYVPTGIERVVIDPVKHLELVKQHQQKLPAYWHRNISVVKCGGVEVHKIKTAQTQRRSGSQNAPSLERYCFVPNVQLIDPRGDQQNAKIHALTVAMQLIIENSGGAIKIKGVEVAGNRTENLNAVKLLELIEREPILVADIAVATNNNNNESALSELLKSSGVRIVVADLAKAAVERQCDFLYAADLFSTDPTSAELQLTHCIDTIKAESGFLLLEESVSAYKASGQAQLRGLQILPILEQIYDSDRMLILAKKVVEKEFTASPIVRVSSDSFKWIAELKTALNKSQSEQTNVYVVAQGDPRTGALGFINCLKREQIGYRIRLYLLQDPESPKFSLKDPFFADQIAKDLAINVYRNRAWGTYRHLPLNSHQPLLTVEQAYVNTLIKGDLSSLKWIESPRSTNVDLDKWEPCTVYFAPLNFRDVMLASGKLGVDALPADLAHQDCVLGLEFAGRDSRGRRIMAMVTAKSLATNCLANKNLLWDVPEHWTMEEASTVPCVYSTVYYALVVRGQMKKGERILIHAGSGGVGQAAISVALHHGLTVFTTVGSKEKREFLLKRFPKLQARNIGNSRDTSFEQMIMNETNGEGVELVLNSLSEEKLQASIRCLALNGRFLEIGKFDLSNNSALGMSVFLKNTSFHGILLDSVMEGEEEMQKQVVSLVAEGIRNGAVRPLPTTVFTDQEIEKAFRFMASGKHIGKVVIKIRNEEQQSMLPKQRLINAIPRTYMHPEKSYIVVGGLGGFGLELTNWLVNRGARYIVLSSHTGLRTGYQSLMIRRWHERGVRVIVDINDVTTAVGCAKLLESSNKLALVGGIFNLAAVLRDGLFEEQTVKNFEVATAPKVLATMHLDQCSRSMCPALEHFICFSSLASGRGNPGQTNYGLANSSMERICELRQAEGYPGIAIQWGAIGDTGLIIEHMGNNDTVVGGTLPQRMSSCLQTLDTFMQQPHPVLASMVLAEKRKTEQSNRQSLIATIANIMGLRDVNSIPDKTTLFDLGMDSLMSTEIKQTLERNYDLVLSAQEIRQLTFTALKQIDSREAQATASRTDKATAAQTNSVAKKMGQTTIAQTDETRKVFAKEVLPQDVLVRLQSKATKSGNEPAVFFLAPIEGFTIAIEALAASLTCPAYGLQCTEQVPLDSIEACAAYYLQQIQKLQPKGPYNIVGYSFGCLLAHAIGVALEQRRFGVKVIMLDGAPTMASGYVQEAKKQTDDLNRQQSMTLAYFGALLADVDYNQLLQVLEGVETWTLKLDKLAETLSPHTQQTKDVIKKAACMFKQKLLLSESYKGAKQLNSDVVLIKSAEHNAIMSQDDYGLKEICSAQIDMHVVAGTHRTFLKEAQTLQIIEKVLCKETQ</sequence>
<keyword evidence="17" id="KW-0007">Acetylation</keyword>
<dbReference type="InterPro" id="IPR014030">
    <property type="entry name" value="Ketoacyl_synth_N"/>
</dbReference>
<evidence type="ECO:0000256" key="17">
    <source>
        <dbReference type="ARBA" id="ARBA00022990"/>
    </source>
</evidence>
<evidence type="ECO:0000256" key="50">
    <source>
        <dbReference type="ARBA" id="ARBA00048571"/>
    </source>
</evidence>
<evidence type="ECO:0000256" key="30">
    <source>
        <dbReference type="ARBA" id="ARBA00023401"/>
    </source>
</evidence>
<evidence type="ECO:0000256" key="39">
    <source>
        <dbReference type="ARBA" id="ARBA00047500"/>
    </source>
</evidence>
<dbReference type="SMART" id="SM00827">
    <property type="entry name" value="PKS_AT"/>
    <property type="match status" value="1"/>
</dbReference>
<evidence type="ECO:0000256" key="32">
    <source>
        <dbReference type="ARBA" id="ARBA00023442"/>
    </source>
</evidence>
<dbReference type="SMART" id="SM00825">
    <property type="entry name" value="PKS_KS"/>
    <property type="match status" value="1"/>
</dbReference>
<evidence type="ECO:0000256" key="41">
    <source>
        <dbReference type="ARBA" id="ARBA00047810"/>
    </source>
</evidence>
<dbReference type="SUPFAM" id="SSF51735">
    <property type="entry name" value="NAD(P)-binding Rossmann-fold domains"/>
    <property type="match status" value="2"/>
</dbReference>
<dbReference type="EC" id="2.3.1.41" evidence="6"/>
<evidence type="ECO:0000256" key="24">
    <source>
        <dbReference type="ARBA" id="ARBA00023351"/>
    </source>
</evidence>
<feature type="active site" description="Proton acceptor; for dehydratase activity" evidence="64">
    <location>
        <position position="901"/>
    </location>
</feature>
<comment type="catalytic activity">
    <reaction evidence="56">
        <text>decanoyl-[ACP] + malonyl-[ACP] + H(+) = 3-oxododecanoyl-[ACP] + holo-[ACP] + CO2</text>
        <dbReference type="Rhea" id="RHEA:41868"/>
        <dbReference type="Rhea" id="RHEA-COMP:9623"/>
        <dbReference type="Rhea" id="RHEA-COMP:9640"/>
        <dbReference type="Rhea" id="RHEA-COMP:9641"/>
        <dbReference type="Rhea" id="RHEA-COMP:9685"/>
        <dbReference type="ChEBI" id="CHEBI:15378"/>
        <dbReference type="ChEBI" id="CHEBI:16526"/>
        <dbReference type="ChEBI" id="CHEBI:64479"/>
        <dbReference type="ChEBI" id="CHEBI:78449"/>
        <dbReference type="ChEBI" id="CHEBI:78468"/>
        <dbReference type="ChEBI" id="CHEBI:78469"/>
    </reaction>
    <physiologicalReaction direction="left-to-right" evidence="56">
        <dbReference type="Rhea" id="RHEA:41869"/>
    </physiologicalReaction>
</comment>
<dbReference type="OMA" id="TSACHTF"/>
<dbReference type="SUPFAM" id="SSF55048">
    <property type="entry name" value="Probable ACP-binding domain of malonyl-CoA ACP transacylase"/>
    <property type="match status" value="1"/>
</dbReference>
<dbReference type="InterPro" id="IPR001031">
    <property type="entry name" value="Thioesterase"/>
</dbReference>
<comment type="catalytic activity">
    <reaction evidence="38">
        <text>tetradecanoyl-[ACP] + malonyl-[ACP] + H(+) = 3-oxohexadecanoyl-[ACP] + holo-[ACP] + CO2</text>
        <dbReference type="Rhea" id="RHEA:41900"/>
        <dbReference type="Rhea" id="RHEA-COMP:9623"/>
        <dbReference type="Rhea" id="RHEA-COMP:9648"/>
        <dbReference type="Rhea" id="RHEA-COMP:9649"/>
        <dbReference type="Rhea" id="RHEA-COMP:9685"/>
        <dbReference type="ChEBI" id="CHEBI:15378"/>
        <dbReference type="ChEBI" id="CHEBI:16526"/>
        <dbReference type="ChEBI" id="CHEBI:64479"/>
        <dbReference type="ChEBI" id="CHEBI:78449"/>
        <dbReference type="ChEBI" id="CHEBI:78477"/>
        <dbReference type="ChEBI" id="CHEBI:78478"/>
    </reaction>
    <physiologicalReaction direction="left-to-right" evidence="38">
        <dbReference type="Rhea" id="RHEA:41901"/>
    </physiologicalReaction>
</comment>
<dbReference type="Pfam" id="PF00698">
    <property type="entry name" value="Acyl_transf_1"/>
    <property type="match status" value="1"/>
</dbReference>
<dbReference type="InterPro" id="IPR013968">
    <property type="entry name" value="PKS_KR"/>
</dbReference>
<dbReference type="Gene3D" id="3.40.366.10">
    <property type="entry name" value="Malonyl-Coenzyme A Acyl Carrier Protein, domain 2"/>
    <property type="match status" value="1"/>
</dbReference>
<dbReference type="InterPro" id="IPR014043">
    <property type="entry name" value="Acyl_transferase_dom"/>
</dbReference>
<dbReference type="FunFam" id="1.10.1200.10:FF:000013">
    <property type="entry name" value="Fatty acid synthase"/>
    <property type="match status" value="1"/>
</dbReference>
<comment type="catalytic activity">
    <reaction evidence="43">
        <text>3-oxobutanoyl-[ACP] + NADPH + H(+) = (3R)-hydroxybutanoyl-[ACP] + NADP(+)</text>
        <dbReference type="Rhea" id="RHEA:41804"/>
        <dbReference type="Rhea" id="RHEA-COMP:9625"/>
        <dbReference type="Rhea" id="RHEA-COMP:9626"/>
        <dbReference type="ChEBI" id="CHEBI:15378"/>
        <dbReference type="ChEBI" id="CHEBI:57783"/>
        <dbReference type="ChEBI" id="CHEBI:58349"/>
        <dbReference type="ChEBI" id="CHEBI:78450"/>
        <dbReference type="ChEBI" id="CHEBI:78451"/>
    </reaction>
    <physiologicalReaction direction="left-to-right" evidence="43">
        <dbReference type="Rhea" id="RHEA:41805"/>
    </physiologicalReaction>
</comment>
<dbReference type="GO" id="GO:0016297">
    <property type="term" value="F:fatty acyl-[ACP] hydrolase activity"/>
    <property type="evidence" value="ECO:0007669"/>
    <property type="project" value="UniProtKB-EC"/>
</dbReference>
<comment type="catalytic activity">
    <reaction evidence="37">
        <text>3-oxodecanoyl-[ACP] + NADPH + H(+) = (3R)-hydroxydecanoyl-[ACP] + NADP(+)</text>
        <dbReference type="Rhea" id="RHEA:41856"/>
        <dbReference type="Rhea" id="RHEA-COMP:9637"/>
        <dbReference type="Rhea" id="RHEA-COMP:9638"/>
        <dbReference type="ChEBI" id="CHEBI:15378"/>
        <dbReference type="ChEBI" id="CHEBI:57783"/>
        <dbReference type="ChEBI" id="CHEBI:58349"/>
        <dbReference type="ChEBI" id="CHEBI:78464"/>
        <dbReference type="ChEBI" id="CHEBI:78466"/>
    </reaction>
    <physiologicalReaction direction="left-to-right" evidence="37">
        <dbReference type="Rhea" id="RHEA:41857"/>
    </physiologicalReaction>
</comment>
<evidence type="ECO:0000256" key="14">
    <source>
        <dbReference type="ARBA" id="ARBA00022832"/>
    </source>
</evidence>
<dbReference type="EC" id="2.3.1.85" evidence="4"/>